<reference evidence="1 2" key="1">
    <citation type="submission" date="2019-09" db="EMBL/GenBank/DDBJ databases">
        <authorList>
            <person name="Depoorter E."/>
        </authorList>
    </citation>
    <scope>NUCLEOTIDE SEQUENCE [LARGE SCALE GENOMIC DNA]</scope>
    <source>
        <strain evidence="1">LMG 6863</strain>
    </source>
</reference>
<gene>
    <name evidence="1" type="ORF">BLA6863_00170</name>
</gene>
<name>A0A6P2GVU2_BURL3</name>
<dbReference type="AlphaFoldDB" id="A0A6P2GVU2"/>
<dbReference type="EMBL" id="CABVPY010000001">
    <property type="protein sequence ID" value="VWB07469.1"/>
    <property type="molecule type" value="Genomic_DNA"/>
</dbReference>
<dbReference type="RefSeq" id="WP_174936691.1">
    <property type="nucleotide sequence ID" value="NZ_CABVPY010000001.1"/>
</dbReference>
<evidence type="ECO:0000313" key="1">
    <source>
        <dbReference type="EMBL" id="VWB07469.1"/>
    </source>
</evidence>
<organism evidence="1 2">
    <name type="scientific">Burkholderia lata (strain ATCC 17760 / DSM 23089 / LMG 22485 / NCIMB 9086 / R18194 / 383)</name>
    <dbReference type="NCBI Taxonomy" id="482957"/>
    <lineage>
        <taxon>Bacteria</taxon>
        <taxon>Pseudomonadati</taxon>
        <taxon>Pseudomonadota</taxon>
        <taxon>Betaproteobacteria</taxon>
        <taxon>Burkholderiales</taxon>
        <taxon>Burkholderiaceae</taxon>
        <taxon>Burkholderia</taxon>
        <taxon>Burkholderia cepacia complex</taxon>
    </lineage>
</organism>
<proteinExistence type="predicted"/>
<sequence>MIDENKLADWALEVVVRANALGLVDLPCTYDDEQAGKLLLWYLSDLTPAEAAQAMCVRH</sequence>
<evidence type="ECO:0000313" key="2">
    <source>
        <dbReference type="Proteomes" id="UP000494170"/>
    </source>
</evidence>
<accession>A0A6P2GVU2</accession>
<dbReference type="Proteomes" id="UP000494170">
    <property type="component" value="Unassembled WGS sequence"/>
</dbReference>
<protein>
    <submittedName>
        <fullName evidence="1">Uncharacterized protein</fullName>
    </submittedName>
</protein>